<sequence length="126" mass="13670">MVLVMAGGRAQTLAGQTVSIAPKFNFDRLVLFTPAMDFFRAPGALEAVDAPILAWAGAKDTVTPPAQAAFLKEALEPRSPVEIRVVEEAGHFTFMHELPPHITDPYPDRNAFLASLTDGVCRFVMS</sequence>
<gene>
    <name evidence="1" type="ORF">JAO75_21680</name>
</gene>
<evidence type="ECO:0000313" key="2">
    <source>
        <dbReference type="Proteomes" id="UP000620670"/>
    </source>
</evidence>
<name>A0ABS0Y7X5_9HYPH</name>
<comment type="caution">
    <text evidence="1">The sequence shown here is derived from an EMBL/GenBank/DDBJ whole genome shotgun (WGS) entry which is preliminary data.</text>
</comment>
<dbReference type="Gene3D" id="3.40.50.1820">
    <property type="entry name" value="alpha/beta hydrolase"/>
    <property type="match status" value="1"/>
</dbReference>
<evidence type="ECO:0000313" key="1">
    <source>
        <dbReference type="EMBL" id="MBJ6128015.1"/>
    </source>
</evidence>
<organism evidence="1 2">
    <name type="scientific">Microvirga splendida</name>
    <dbReference type="NCBI Taxonomy" id="2795727"/>
    <lineage>
        <taxon>Bacteria</taxon>
        <taxon>Pseudomonadati</taxon>
        <taxon>Pseudomonadota</taxon>
        <taxon>Alphaproteobacteria</taxon>
        <taxon>Hyphomicrobiales</taxon>
        <taxon>Methylobacteriaceae</taxon>
        <taxon>Microvirga</taxon>
    </lineage>
</organism>
<evidence type="ECO:0008006" key="3">
    <source>
        <dbReference type="Google" id="ProtNLM"/>
    </source>
</evidence>
<dbReference type="RefSeq" id="WP_199051270.1">
    <property type="nucleotide sequence ID" value="NZ_JAELXT010000037.1"/>
</dbReference>
<keyword evidence="2" id="KW-1185">Reference proteome</keyword>
<proteinExistence type="predicted"/>
<accession>A0ABS0Y7X5</accession>
<dbReference type="InterPro" id="IPR029058">
    <property type="entry name" value="AB_hydrolase_fold"/>
</dbReference>
<dbReference type="EMBL" id="JAELXT010000037">
    <property type="protein sequence ID" value="MBJ6128015.1"/>
    <property type="molecule type" value="Genomic_DNA"/>
</dbReference>
<dbReference type="Proteomes" id="UP000620670">
    <property type="component" value="Unassembled WGS sequence"/>
</dbReference>
<protein>
    <recommendedName>
        <fullName evidence="3">Alpha/beta hydrolase</fullName>
    </recommendedName>
</protein>
<dbReference type="SUPFAM" id="SSF53474">
    <property type="entry name" value="alpha/beta-Hydrolases"/>
    <property type="match status" value="1"/>
</dbReference>
<reference evidence="2" key="1">
    <citation type="submission" date="2020-12" db="EMBL/GenBank/DDBJ databases">
        <title>Hymenobacter sp.</title>
        <authorList>
            <person name="Kim M.K."/>
        </authorList>
    </citation>
    <scope>NUCLEOTIDE SEQUENCE [LARGE SCALE GENOMIC DNA]</scope>
    <source>
        <strain evidence="2">BT325</strain>
    </source>
</reference>